<evidence type="ECO:0000256" key="3">
    <source>
        <dbReference type="SAM" id="MobiDB-lite"/>
    </source>
</evidence>
<feature type="compositionally biased region" description="Polar residues" evidence="3">
    <location>
        <begin position="294"/>
        <end position="303"/>
    </location>
</feature>
<proteinExistence type="predicted"/>
<reference evidence="4 5" key="1">
    <citation type="submission" date="2024-05" db="EMBL/GenBank/DDBJ databases">
        <title>Long read based assembly of the Candida bracarensis genome reveals expanded adhesin content.</title>
        <authorList>
            <person name="Marcet-Houben M."/>
            <person name="Ksiezopolska E."/>
            <person name="Gabaldon T."/>
        </authorList>
    </citation>
    <scope>NUCLEOTIDE SEQUENCE [LARGE SCALE GENOMIC DNA]</scope>
    <source>
        <strain evidence="4 5">CBM6</strain>
    </source>
</reference>
<dbReference type="SUPFAM" id="SSF52058">
    <property type="entry name" value="L domain-like"/>
    <property type="match status" value="1"/>
</dbReference>
<dbReference type="PROSITE" id="PS51450">
    <property type="entry name" value="LRR"/>
    <property type="match status" value="2"/>
</dbReference>
<dbReference type="InterPro" id="IPR003591">
    <property type="entry name" value="Leu-rich_rpt_typical-subtyp"/>
</dbReference>
<evidence type="ECO:0000313" key="4">
    <source>
        <dbReference type="EMBL" id="KAL3229488.1"/>
    </source>
</evidence>
<keyword evidence="1" id="KW-0433">Leucine-rich repeat</keyword>
<dbReference type="SMART" id="SM00369">
    <property type="entry name" value="LRR_TYP"/>
    <property type="match status" value="4"/>
</dbReference>
<organism evidence="4 5">
    <name type="scientific">Nakaseomyces bracarensis</name>
    <dbReference type="NCBI Taxonomy" id="273131"/>
    <lineage>
        <taxon>Eukaryota</taxon>
        <taxon>Fungi</taxon>
        <taxon>Dikarya</taxon>
        <taxon>Ascomycota</taxon>
        <taxon>Saccharomycotina</taxon>
        <taxon>Saccharomycetes</taxon>
        <taxon>Saccharomycetales</taxon>
        <taxon>Saccharomycetaceae</taxon>
        <taxon>Nakaseomyces</taxon>
    </lineage>
</organism>
<sequence length="888" mass="100056">MSGSDVGVNLMVPRANKTKEYVSNHEFSDSKFMSQLKEEDDEESRLERTNSGSVLGGADQSVMYATVQQRHKPKNEGSVEDIPQYKAFMMGNGGKDQSSEGQLLLPHGDLVVTQALDDISGYLNTNTFRKQGQKNNGSNNSHVMRNGSVKTDSEADHFESDYRIEKDNAKFHEEGPSYVNDTDPALEAANIFHNVLKNQKSNYAINSTTQRIVSNETSNSDTSYSHAYHNETDSNGRYPKNEVNSLSYHDFESAKNQKRLHRLESVSDNTSRKISSTSSLSRMSTSSQSPPTSAENKNAQQKLGNDKSKTNTVSEVPLITPESIGLVFNQANGLWQEPESQNHDITNSHTVENTTSNTSTQNTEEYSLDSEVIHNNRFQIQKKNHRRGINSKILRSSDISNTAKESPTIEEFKETKLDEQDESGFISDDTSLTPPKIDRKYIIEHKDYLQTGILTETSSRKRNKGHNFNDQLSPIKETIHSRYDGNTTPPEAADITSVSQFEGNTSFHENKINLLSILTEVVNHEADWTKVRSIDLKGQHLLNVNQLDDFLPSLLEIDVSNNYLNSLNGLPLCIMNINASKNDITNAFLLLQDLIHVEVVNFSNNKINSMHQTFDSLPHLKKLILSNNEIKLLCGIENVYSLVELNLSSNLLEGTLDFATIRGKYGKSSNCWLDNVEILDLKDNQIKKILNINHLKKLKKMFVNGNPIEEITIDTNITSNCRIKCLGIDGKLLCNINFNQDSFKNLDEMVLTGLNSHFRELPLSLTKLSILGVNSDQFNDARIRNYFMLDDNIENNSKFPILKYFKLSGHSSLMRLPNELAERVPFLRYLELGSNNLSDPKNIITSIPTTYLEGIDISDNDFSSTLKDIELFEQALKIACPCLKEVIR</sequence>
<name>A0ABR4NND2_9SACH</name>
<dbReference type="InterPro" id="IPR032675">
    <property type="entry name" value="LRR_dom_sf"/>
</dbReference>
<dbReference type="SMART" id="SM00365">
    <property type="entry name" value="LRR_SD22"/>
    <property type="match status" value="3"/>
</dbReference>
<dbReference type="PANTHER" id="PTHR47566">
    <property type="match status" value="1"/>
</dbReference>
<dbReference type="InterPro" id="IPR001611">
    <property type="entry name" value="Leu-rich_rpt"/>
</dbReference>
<accession>A0ABR4NND2</accession>
<comment type="caution">
    <text evidence="4">The sequence shown here is derived from an EMBL/GenBank/DDBJ whole genome shotgun (WGS) entry which is preliminary data.</text>
</comment>
<evidence type="ECO:0000313" key="5">
    <source>
        <dbReference type="Proteomes" id="UP001623330"/>
    </source>
</evidence>
<keyword evidence="2" id="KW-0677">Repeat</keyword>
<dbReference type="PANTHER" id="PTHR47566:SF1">
    <property type="entry name" value="PROTEIN NUD1"/>
    <property type="match status" value="1"/>
</dbReference>
<protein>
    <submittedName>
        <fullName evidence="4">Uncharacterized protein</fullName>
    </submittedName>
</protein>
<feature type="region of interest" description="Disordered" evidence="3">
    <location>
        <begin position="129"/>
        <end position="156"/>
    </location>
</feature>
<feature type="region of interest" description="Disordered" evidence="3">
    <location>
        <begin position="339"/>
        <end position="366"/>
    </location>
</feature>
<feature type="compositionally biased region" description="Polar residues" evidence="3">
    <location>
        <begin position="129"/>
        <end position="143"/>
    </location>
</feature>
<feature type="compositionally biased region" description="Polar residues" evidence="3">
    <location>
        <begin position="214"/>
        <end position="225"/>
    </location>
</feature>
<dbReference type="EMBL" id="JBEVYD010000011">
    <property type="protein sequence ID" value="KAL3229488.1"/>
    <property type="molecule type" value="Genomic_DNA"/>
</dbReference>
<feature type="compositionally biased region" description="Low complexity" evidence="3">
    <location>
        <begin position="347"/>
        <end position="365"/>
    </location>
</feature>
<dbReference type="InterPro" id="IPR052574">
    <property type="entry name" value="CDIRP"/>
</dbReference>
<gene>
    <name evidence="4" type="ORF">RNJ44_01624</name>
</gene>
<feature type="compositionally biased region" description="Low complexity" evidence="3">
    <location>
        <begin position="267"/>
        <end position="293"/>
    </location>
</feature>
<dbReference type="Proteomes" id="UP001623330">
    <property type="component" value="Unassembled WGS sequence"/>
</dbReference>
<keyword evidence="5" id="KW-1185">Reference proteome</keyword>
<dbReference type="Gene3D" id="3.80.10.10">
    <property type="entry name" value="Ribonuclease Inhibitor"/>
    <property type="match status" value="2"/>
</dbReference>
<evidence type="ECO:0000256" key="1">
    <source>
        <dbReference type="ARBA" id="ARBA00022614"/>
    </source>
</evidence>
<feature type="region of interest" description="Disordered" evidence="3">
    <location>
        <begin position="214"/>
        <end position="312"/>
    </location>
</feature>
<evidence type="ECO:0000256" key="2">
    <source>
        <dbReference type="ARBA" id="ARBA00022737"/>
    </source>
</evidence>
<feature type="region of interest" description="Disordered" evidence="3">
    <location>
        <begin position="32"/>
        <end position="56"/>
    </location>
</feature>